<reference evidence="2 3" key="1">
    <citation type="submission" date="2017-09" db="EMBL/GenBank/DDBJ databases">
        <title>Large-scale bioinformatics analysis of Bacillus genomes uncovers conserved roles of natural products in bacterial physiology.</title>
        <authorList>
            <consortium name="Agbiome Team Llc"/>
            <person name="Bleich R.M."/>
            <person name="Grubbs K.J."/>
            <person name="Santa Maria K.C."/>
            <person name="Allen S.E."/>
            <person name="Farag S."/>
            <person name="Shank E.A."/>
            <person name="Bowers A."/>
        </authorList>
    </citation>
    <scope>NUCLEOTIDE SEQUENCE [LARGE SCALE GENOMIC DNA]</scope>
    <source>
        <strain evidence="2 3">AFS092012</strain>
    </source>
</reference>
<feature type="domain" description="Polysaccharide pyruvyl transferase" evidence="1">
    <location>
        <begin position="13"/>
        <end position="316"/>
    </location>
</feature>
<organism evidence="2 3">
    <name type="scientific">Bacillus pseudomycoides</name>
    <dbReference type="NCBI Taxonomy" id="64104"/>
    <lineage>
        <taxon>Bacteria</taxon>
        <taxon>Bacillati</taxon>
        <taxon>Bacillota</taxon>
        <taxon>Bacilli</taxon>
        <taxon>Bacillales</taxon>
        <taxon>Bacillaceae</taxon>
        <taxon>Bacillus</taxon>
        <taxon>Bacillus cereus group</taxon>
    </lineage>
</organism>
<dbReference type="PANTHER" id="PTHR36836">
    <property type="entry name" value="COLANIC ACID BIOSYNTHESIS PROTEIN WCAK"/>
    <property type="match status" value="1"/>
</dbReference>
<evidence type="ECO:0000259" key="1">
    <source>
        <dbReference type="Pfam" id="PF04230"/>
    </source>
</evidence>
<dbReference type="PANTHER" id="PTHR36836:SF1">
    <property type="entry name" value="COLANIC ACID BIOSYNTHESIS PROTEIN WCAK"/>
    <property type="match status" value="1"/>
</dbReference>
<evidence type="ECO:0000313" key="3">
    <source>
        <dbReference type="Proteomes" id="UP000221020"/>
    </source>
</evidence>
<sequence length="386" mass="44119">MKIMMFAHGGSLNRGCEAIVRSSTNIIKEKIRGAKVYLVSDRPETDKIIMKLDGIYDGSNCSIKRYSYDWWVSSLKVKFFNDESYALGKIHHNIIKHVKDMDVYLSIGGDNYCYGEQPGWYEIDRRVKENGKKLVLWGCSIGEEDMSERKLEDLKLFDLILARETLTYNMLKNKGLNNVKLCADPAFTMGKEELELPKGWQEGNTVGLNFSPLVWNKNKSSQVAVRDLINHILNTTDMSIALTPHVIQGGNNDYEVLYKYYEEFKDTSRVIILPDSLNAIQYKGYIARMRFFIGARTHATIAAYSNCIPTLVLGYSVKSKGIAKDLFGEEKLVLGIEEISNSNKLKAKFDEMVREEDQLRIKLEKSIPNIKGMSYKAVEYLHKLVK</sequence>
<gene>
    <name evidence="2" type="ORF">CON65_16080</name>
</gene>
<comment type="caution">
    <text evidence="2">The sequence shown here is derived from an EMBL/GenBank/DDBJ whole genome shotgun (WGS) entry which is preliminary data.</text>
</comment>
<dbReference type="Pfam" id="PF04230">
    <property type="entry name" value="PS_pyruv_trans"/>
    <property type="match status" value="1"/>
</dbReference>
<dbReference type="RefSeq" id="WP_097894716.1">
    <property type="nucleotide sequence ID" value="NZ_NVOR01000057.1"/>
</dbReference>
<evidence type="ECO:0000313" key="2">
    <source>
        <dbReference type="EMBL" id="PED81705.1"/>
    </source>
</evidence>
<dbReference type="Proteomes" id="UP000221020">
    <property type="component" value="Unassembled WGS sequence"/>
</dbReference>
<dbReference type="InterPro" id="IPR007345">
    <property type="entry name" value="Polysacch_pyruvyl_Trfase"/>
</dbReference>
<dbReference type="AlphaFoldDB" id="A0AA91VAN8"/>
<dbReference type="EMBL" id="NVOR01000057">
    <property type="protein sequence ID" value="PED81705.1"/>
    <property type="molecule type" value="Genomic_DNA"/>
</dbReference>
<accession>A0AA91VAN8</accession>
<name>A0AA91VAN8_9BACI</name>
<proteinExistence type="predicted"/>
<protein>
    <recommendedName>
        <fullName evidence="1">Polysaccharide pyruvyl transferase domain-containing protein</fullName>
    </recommendedName>
</protein>